<dbReference type="EMBL" id="OU900106">
    <property type="protein sequence ID" value="CAG9857085.1"/>
    <property type="molecule type" value="Genomic_DNA"/>
</dbReference>
<gene>
    <name evidence="2" type="ORF">PHYEVI_LOCUS3496</name>
</gene>
<dbReference type="AlphaFoldDB" id="A0A9N9XMB9"/>
<accession>A0A9N9XMB9</accession>
<dbReference type="SMART" id="SM00462">
    <property type="entry name" value="PTB"/>
    <property type="match status" value="1"/>
</dbReference>
<keyword evidence="3" id="KW-1185">Reference proteome</keyword>
<sequence length="245" mass="27450">MAFFRKWKANSKHEKLSEELALQNSKESDQDINTSTISNENDVVTFKLKYIGSTVVEKITGENVTVEAVKTIIKTAKAMKMKRLQTVNLNISIRGISITDLQGNDVLKVSIYRISNCSTDASHRQIFSFISTDADETPECHAFLCSKRKVAQTVTLAVANAFGAAYRLWRRSSCSDDDADVATTGGAALSLDNRPDDRQEERLIDFDSEPLAEDIFSVDEEWSPAMLAKKEWVSFDDDPFVYPCK</sequence>
<evidence type="ECO:0000313" key="3">
    <source>
        <dbReference type="Proteomes" id="UP001153712"/>
    </source>
</evidence>
<dbReference type="InterPro" id="IPR011993">
    <property type="entry name" value="PH-like_dom_sf"/>
</dbReference>
<organism evidence="2 3">
    <name type="scientific">Phyllotreta striolata</name>
    <name type="common">Striped flea beetle</name>
    <name type="synonym">Crioceris striolata</name>
    <dbReference type="NCBI Taxonomy" id="444603"/>
    <lineage>
        <taxon>Eukaryota</taxon>
        <taxon>Metazoa</taxon>
        <taxon>Ecdysozoa</taxon>
        <taxon>Arthropoda</taxon>
        <taxon>Hexapoda</taxon>
        <taxon>Insecta</taxon>
        <taxon>Pterygota</taxon>
        <taxon>Neoptera</taxon>
        <taxon>Endopterygota</taxon>
        <taxon>Coleoptera</taxon>
        <taxon>Polyphaga</taxon>
        <taxon>Cucujiformia</taxon>
        <taxon>Chrysomeloidea</taxon>
        <taxon>Chrysomelidae</taxon>
        <taxon>Galerucinae</taxon>
        <taxon>Alticini</taxon>
        <taxon>Phyllotreta</taxon>
    </lineage>
</organism>
<reference evidence="2" key="1">
    <citation type="submission" date="2022-01" db="EMBL/GenBank/DDBJ databases">
        <authorList>
            <person name="King R."/>
        </authorList>
    </citation>
    <scope>NUCLEOTIDE SEQUENCE</scope>
</reference>
<dbReference type="Gene3D" id="2.30.29.30">
    <property type="entry name" value="Pleckstrin-homology domain (PH domain)/Phosphotyrosine-binding domain (PTB)"/>
    <property type="match status" value="1"/>
</dbReference>
<evidence type="ECO:0000259" key="1">
    <source>
        <dbReference type="PROSITE" id="PS01179"/>
    </source>
</evidence>
<dbReference type="CDD" id="cd13159">
    <property type="entry name" value="PTB_LDLRAP-mammal-like"/>
    <property type="match status" value="1"/>
</dbReference>
<dbReference type="InterPro" id="IPR051133">
    <property type="entry name" value="Adapter_Engulfment-Domain"/>
</dbReference>
<dbReference type="InterPro" id="IPR006020">
    <property type="entry name" value="PTB/PI_dom"/>
</dbReference>
<dbReference type="SUPFAM" id="SSF50729">
    <property type="entry name" value="PH domain-like"/>
    <property type="match status" value="1"/>
</dbReference>
<dbReference type="Pfam" id="PF00640">
    <property type="entry name" value="PID"/>
    <property type="match status" value="1"/>
</dbReference>
<dbReference type="PROSITE" id="PS01179">
    <property type="entry name" value="PID"/>
    <property type="match status" value="1"/>
</dbReference>
<feature type="domain" description="PID" evidence="1">
    <location>
        <begin position="44"/>
        <end position="172"/>
    </location>
</feature>
<dbReference type="OrthoDB" id="9999955at2759"/>
<proteinExistence type="predicted"/>
<dbReference type="PANTHER" id="PTHR11232:SF74">
    <property type="entry name" value="PTB DOMAIN-CONTAINING ADAPTER PROTEIN CED-6-LIKE PROTEIN"/>
    <property type="match status" value="1"/>
</dbReference>
<dbReference type="PANTHER" id="PTHR11232">
    <property type="entry name" value="PHOSPHOTYROSINE INTERACTION DOMAIN-CONTAINING FAMILY MEMBER"/>
    <property type="match status" value="1"/>
</dbReference>
<name>A0A9N9XMB9_PHYSR</name>
<protein>
    <recommendedName>
        <fullName evidence="1">PID domain-containing protein</fullName>
    </recommendedName>
</protein>
<evidence type="ECO:0000313" key="2">
    <source>
        <dbReference type="EMBL" id="CAG9857085.1"/>
    </source>
</evidence>
<dbReference type="Proteomes" id="UP001153712">
    <property type="component" value="Chromosome 13"/>
</dbReference>